<organism evidence="4 5">
    <name type="scientific">Ophiocordyceps australis</name>
    <dbReference type="NCBI Taxonomy" id="1399860"/>
    <lineage>
        <taxon>Eukaryota</taxon>
        <taxon>Fungi</taxon>
        <taxon>Dikarya</taxon>
        <taxon>Ascomycota</taxon>
        <taxon>Pezizomycotina</taxon>
        <taxon>Sordariomycetes</taxon>
        <taxon>Hypocreomycetidae</taxon>
        <taxon>Hypocreales</taxon>
        <taxon>Ophiocordycipitaceae</taxon>
        <taxon>Ophiocordyceps</taxon>
    </lineage>
</organism>
<gene>
    <name evidence="4" type="ORF">CDD81_3114</name>
</gene>
<feature type="compositionally biased region" description="Acidic residues" evidence="2">
    <location>
        <begin position="516"/>
        <end position="527"/>
    </location>
</feature>
<dbReference type="OrthoDB" id="1922977at2759"/>
<proteinExistence type="predicted"/>
<evidence type="ECO:0000313" key="4">
    <source>
        <dbReference type="EMBL" id="PHH65255.1"/>
    </source>
</evidence>
<feature type="compositionally biased region" description="Acidic residues" evidence="2">
    <location>
        <begin position="106"/>
        <end position="118"/>
    </location>
</feature>
<feature type="region of interest" description="Disordered" evidence="2">
    <location>
        <begin position="883"/>
        <end position="902"/>
    </location>
</feature>
<accession>A0A2C5Y6Z0</accession>
<feature type="compositionally biased region" description="Low complexity" evidence="2">
    <location>
        <begin position="630"/>
        <end position="648"/>
    </location>
</feature>
<protein>
    <recommendedName>
        <fullName evidence="3">C3H1-type domain-containing protein</fullName>
    </recommendedName>
</protein>
<keyword evidence="1" id="KW-0479">Metal-binding</keyword>
<feature type="compositionally biased region" description="Basic and acidic residues" evidence="2">
    <location>
        <begin position="578"/>
        <end position="596"/>
    </location>
</feature>
<feature type="compositionally biased region" description="Low complexity" evidence="2">
    <location>
        <begin position="360"/>
        <end position="385"/>
    </location>
</feature>
<evidence type="ECO:0000256" key="1">
    <source>
        <dbReference type="PROSITE-ProRule" id="PRU00723"/>
    </source>
</evidence>
<feature type="compositionally biased region" description="Basic and acidic residues" evidence="2">
    <location>
        <begin position="344"/>
        <end position="356"/>
    </location>
</feature>
<feature type="compositionally biased region" description="Low complexity" evidence="2">
    <location>
        <begin position="763"/>
        <end position="780"/>
    </location>
</feature>
<feature type="compositionally biased region" description="Acidic residues" evidence="2">
    <location>
        <begin position="840"/>
        <end position="850"/>
    </location>
</feature>
<feature type="compositionally biased region" description="Polar residues" evidence="2">
    <location>
        <begin position="530"/>
        <end position="544"/>
    </location>
</feature>
<dbReference type="GO" id="GO:0008270">
    <property type="term" value="F:zinc ion binding"/>
    <property type="evidence" value="ECO:0007669"/>
    <property type="project" value="UniProtKB-KW"/>
</dbReference>
<sequence>MSWTGLAPPGNTQGASNDTAQTCSASQPRLLSTKPPSLAPSAPHTQTLPSRNVIPGLGFATPYSHPLSTPFAPYPPPAASQTASITTQNDMKKPPASTAADKGSEEGEISEGEVEDLYEAPPSRAPAKTPNAGPNASNVGASSFRPLASNMNMPHDTQREADDGFRWFAAPLELVAPLRQRSGSYSPPLNPPGTDFPVSLPMPKHRDAQASLKPTQASATLSTPIHLAWPHSASRHPPTTSTPASPPQTVASSKEQARQAILQLWSHDVRYQNYLDHGIDRAILDNLFQELGLPVAQVSSPPKPQEPETRPTQVEAKAPPSSTTSKLPSRPMAAHSPPAQPAKSTDKSEERKDRIARLLAAKGSKAAAPAPVPAVTQAAVQVSTSKSDKSKLLQQKMEALLQSRAVLGQKRSLPPASADVQSRPAKKAAVSDSQNGIVSSAQEDTTKESLVPPNELEHTSPIPGLFLSPPQPLQTTESAQQKHTNSPNPKVTSSKLPQRPFDQSTGSRPFLIHVSDDEDAGEMDVDSPPDSHSPTNHGAMSLQRTAAIRGLPNISLSRHVSTGASPATPPRNTGGVEDLDKKIEDMKRKIAEAEARKKAKFSQQASPAPSPLPPGSENESLPKINGTQVSPPASRADQDDASASSPEAGTKQSRTSQDTSQLEPSAQSHNVDMNSRSRAASERLPLIEARRKAQLLKLQNLQSQIAAIEQEIQDGMQEEEALKQDLDVSEASPSHGHAQAAEPDAPNASKQESVQRDQDSAHSNPMDTTSPSSPSSSNSERSSDSDVADSTDAPHNQTTSHVSASAESELVESQSSREVADGHATIKSADDAPRRNSGGESDENEYEPPDAESSAMQAEPQSRPVPGPRDGDQALLTEAELHKENASKPGLRVPESSLGQTDSVPEAARMDMAVLTGQSFTPYETPLHYFHAYRFHPRFKQDVAGGLRSLTFSNKIDVQKQFCLDELQGHQCPRGTECEYQHFDGIKAPDDQILLQLGSADNYRDEQKTEYISGLRQLLTDFRNRKVKDFNTISQGIIDYHARFHGDRFKILPLDGVST</sequence>
<name>A0A2C5Y6Z0_9HYPO</name>
<feature type="compositionally biased region" description="Polar residues" evidence="2">
    <location>
        <begin position="650"/>
        <end position="678"/>
    </location>
</feature>
<feature type="compositionally biased region" description="Polar residues" evidence="2">
    <location>
        <begin position="79"/>
        <end position="89"/>
    </location>
</feature>
<feature type="compositionally biased region" description="Polar residues" evidence="2">
    <location>
        <begin position="473"/>
        <end position="507"/>
    </location>
</feature>
<dbReference type="InterPro" id="IPR000571">
    <property type="entry name" value="Znf_CCCH"/>
</dbReference>
<dbReference type="Proteomes" id="UP000226192">
    <property type="component" value="Unassembled WGS sequence"/>
</dbReference>
<reference evidence="4 5" key="1">
    <citation type="submission" date="2017-06" db="EMBL/GenBank/DDBJ databases">
        <title>Ant-infecting Ophiocordyceps genomes reveal a high diversity of potential behavioral manipulation genes and a possible major role for enterotoxins.</title>
        <authorList>
            <person name="De Bekker C."/>
            <person name="Evans H.C."/>
            <person name="Brachmann A."/>
            <person name="Hughes D.P."/>
        </authorList>
    </citation>
    <scope>NUCLEOTIDE SEQUENCE [LARGE SCALE GENOMIC DNA]</scope>
    <source>
        <strain evidence="4 5">Map64</strain>
    </source>
</reference>
<feature type="compositionally biased region" description="Polar residues" evidence="2">
    <location>
        <begin position="132"/>
        <end position="141"/>
    </location>
</feature>
<feature type="region of interest" description="Disordered" evidence="2">
    <location>
        <begin position="297"/>
        <end position="684"/>
    </location>
</feature>
<dbReference type="STRING" id="1399860.A0A2C5Y6Z0"/>
<comment type="caution">
    <text evidence="4">The sequence shown here is derived from an EMBL/GenBank/DDBJ whole genome shotgun (WGS) entry which is preliminary data.</text>
</comment>
<keyword evidence="1" id="KW-0862">Zinc</keyword>
<feature type="compositionally biased region" description="Low complexity" evidence="2">
    <location>
        <begin position="800"/>
        <end position="816"/>
    </location>
</feature>
<dbReference type="EMBL" id="NJET01000020">
    <property type="protein sequence ID" value="PHH65255.1"/>
    <property type="molecule type" value="Genomic_DNA"/>
</dbReference>
<dbReference type="AlphaFoldDB" id="A0A2C5Y6Z0"/>
<feature type="compositionally biased region" description="Polar residues" evidence="2">
    <location>
        <begin position="554"/>
        <end position="565"/>
    </location>
</feature>
<dbReference type="PROSITE" id="PS50103">
    <property type="entry name" value="ZF_C3H1"/>
    <property type="match status" value="1"/>
</dbReference>
<feature type="compositionally biased region" description="Low complexity" evidence="2">
    <location>
        <begin position="230"/>
        <end position="253"/>
    </location>
</feature>
<feature type="compositionally biased region" description="Polar residues" evidence="2">
    <location>
        <begin position="10"/>
        <end position="30"/>
    </location>
</feature>
<keyword evidence="1" id="KW-0863">Zinc-finger</keyword>
<feature type="region of interest" description="Disordered" evidence="2">
    <location>
        <begin position="716"/>
        <end position="872"/>
    </location>
</feature>
<feature type="compositionally biased region" description="Polar residues" evidence="2">
    <location>
        <begin position="431"/>
        <end position="443"/>
    </location>
</feature>
<feature type="region of interest" description="Disordered" evidence="2">
    <location>
        <begin position="1"/>
        <end position="158"/>
    </location>
</feature>
<keyword evidence="5" id="KW-1185">Reference proteome</keyword>
<feature type="region of interest" description="Disordered" evidence="2">
    <location>
        <begin position="229"/>
        <end position="255"/>
    </location>
</feature>
<evidence type="ECO:0000256" key="2">
    <source>
        <dbReference type="SAM" id="MobiDB-lite"/>
    </source>
</evidence>
<feature type="zinc finger region" description="C3H1-type" evidence="1">
    <location>
        <begin position="957"/>
        <end position="985"/>
    </location>
</feature>
<feature type="domain" description="C3H1-type" evidence="3">
    <location>
        <begin position="957"/>
        <end position="985"/>
    </location>
</feature>
<evidence type="ECO:0000313" key="5">
    <source>
        <dbReference type="Proteomes" id="UP000226192"/>
    </source>
</evidence>
<evidence type="ECO:0000259" key="3">
    <source>
        <dbReference type="PROSITE" id="PS50103"/>
    </source>
</evidence>